<feature type="domain" description="FAD dependent oxidoreductase" evidence="2">
    <location>
        <begin position="8"/>
        <end position="364"/>
    </location>
</feature>
<reference evidence="3 4" key="1">
    <citation type="submission" date="2019-08" db="EMBL/GenBank/DDBJ databases">
        <title>Hyperibacter terrae gen. nov., sp. nov. and Hyperibacter viscosus sp. nov., two new members in the family Rhodospirillaceae isolated from the rhizosphere of Hypericum perforatum.</title>
        <authorList>
            <person name="Noviana Z."/>
        </authorList>
    </citation>
    <scope>NUCLEOTIDE SEQUENCE [LARGE SCALE GENOMIC DNA]</scope>
    <source>
        <strain evidence="3 4">R5913</strain>
    </source>
</reference>
<dbReference type="Gene3D" id="3.50.50.60">
    <property type="entry name" value="FAD/NAD(P)-binding domain"/>
    <property type="match status" value="1"/>
</dbReference>
<dbReference type="PANTHER" id="PTHR13847">
    <property type="entry name" value="SARCOSINE DEHYDROGENASE-RELATED"/>
    <property type="match status" value="1"/>
</dbReference>
<evidence type="ECO:0000259" key="2">
    <source>
        <dbReference type="Pfam" id="PF01266"/>
    </source>
</evidence>
<gene>
    <name evidence="3" type="ORF">FRZ44_31230</name>
</gene>
<dbReference type="GO" id="GO:0016491">
    <property type="term" value="F:oxidoreductase activity"/>
    <property type="evidence" value="ECO:0007669"/>
    <property type="project" value="UniProtKB-KW"/>
</dbReference>
<evidence type="ECO:0000313" key="3">
    <source>
        <dbReference type="EMBL" id="QEX17820.1"/>
    </source>
</evidence>
<dbReference type="RefSeq" id="WP_151178037.1">
    <property type="nucleotide sequence ID" value="NZ_CP042906.1"/>
</dbReference>
<dbReference type="InterPro" id="IPR036188">
    <property type="entry name" value="FAD/NAD-bd_sf"/>
</dbReference>
<dbReference type="EMBL" id="CP042906">
    <property type="protein sequence ID" value="QEX17820.1"/>
    <property type="molecule type" value="Genomic_DNA"/>
</dbReference>
<proteinExistence type="predicted"/>
<evidence type="ECO:0000313" key="4">
    <source>
        <dbReference type="Proteomes" id="UP000326202"/>
    </source>
</evidence>
<dbReference type="InterPro" id="IPR006076">
    <property type="entry name" value="FAD-dep_OxRdtase"/>
</dbReference>
<keyword evidence="1" id="KW-0560">Oxidoreductase</keyword>
<dbReference type="OrthoDB" id="8993739at2"/>
<dbReference type="SUPFAM" id="SSF51905">
    <property type="entry name" value="FAD/NAD(P)-binding domain"/>
    <property type="match status" value="1"/>
</dbReference>
<evidence type="ECO:0000256" key="1">
    <source>
        <dbReference type="ARBA" id="ARBA00023002"/>
    </source>
</evidence>
<dbReference type="Proteomes" id="UP000326202">
    <property type="component" value="Chromosome"/>
</dbReference>
<sequence length="385" mass="40834">MPIPRTADIVVAGSGIVGLALAWRLARSGFKIVAFDAGVAGGQISAATFAWINGTSKTEHEAYHRLNRAGVDAYEKLARQIGASAIGLAGNGSLQWAGPDKPHLFDRMRDQGDVLRRWGYSADWVDAPAMRRLAPGLSLPDGAEGLFASLDRWIEVPRLLGWLKAQLAERGAILRENCTIKGLDRASDGSVRAAVTAEGVIPCKHFVIAGGTAAASLVELATGRSGFPVQELAGLLVETPAAPLAPGFDMVLWSPDETGFHLRRMPGGGLLLGADDIDTQIRANPTEDSLLAGRRTLIERALDWMPDLRKIDLHRGATHRVGRRAMPTDGHSILGPLKDSAGAYVAATHSGVTLALAIAELLAEEITTGTMPAALAPFRPARFGF</sequence>
<keyword evidence="4" id="KW-1185">Reference proteome</keyword>
<dbReference type="Gene3D" id="3.30.9.10">
    <property type="entry name" value="D-Amino Acid Oxidase, subunit A, domain 2"/>
    <property type="match status" value="1"/>
</dbReference>
<dbReference type="PANTHER" id="PTHR13847:SF289">
    <property type="entry name" value="GLYCINE OXIDASE"/>
    <property type="match status" value="1"/>
</dbReference>
<dbReference type="Pfam" id="PF01266">
    <property type="entry name" value="DAO"/>
    <property type="match status" value="1"/>
</dbReference>
<accession>A0A5J6MP08</accession>
<name>A0A5J6MP08_9PROT</name>
<protein>
    <recommendedName>
        <fullName evidence="2">FAD dependent oxidoreductase domain-containing protein</fullName>
    </recommendedName>
</protein>
<dbReference type="GO" id="GO:0005737">
    <property type="term" value="C:cytoplasm"/>
    <property type="evidence" value="ECO:0007669"/>
    <property type="project" value="TreeGrafter"/>
</dbReference>
<dbReference type="AlphaFoldDB" id="A0A5J6MP08"/>
<dbReference type="KEGG" id="htq:FRZ44_31230"/>
<organism evidence="3 4">
    <name type="scientific">Hypericibacter terrae</name>
    <dbReference type="NCBI Taxonomy" id="2602015"/>
    <lineage>
        <taxon>Bacteria</taxon>
        <taxon>Pseudomonadati</taxon>
        <taxon>Pseudomonadota</taxon>
        <taxon>Alphaproteobacteria</taxon>
        <taxon>Rhodospirillales</taxon>
        <taxon>Dongiaceae</taxon>
        <taxon>Hypericibacter</taxon>
    </lineage>
</organism>